<reference evidence="2 3" key="1">
    <citation type="submission" date="2017-03" db="EMBL/GenBank/DDBJ databases">
        <authorList>
            <person name="Afonso C.L."/>
            <person name="Miller P.J."/>
            <person name="Scott M.A."/>
            <person name="Spackman E."/>
            <person name="Goraichik I."/>
            <person name="Dimitrov K.M."/>
            <person name="Suarez D.L."/>
            <person name="Swayne D.E."/>
        </authorList>
    </citation>
    <scope>NUCLEOTIDE SEQUENCE [LARGE SCALE GENOMIC DNA]</scope>
    <source>
        <strain evidence="2">SB41UT1</strain>
    </source>
</reference>
<gene>
    <name evidence="2" type="ORF">EHSB41UT_02712</name>
</gene>
<keyword evidence="1" id="KW-1133">Transmembrane helix</keyword>
<organism evidence="2 3">
    <name type="scientific">Parendozoicomonas haliclonae</name>
    <dbReference type="NCBI Taxonomy" id="1960125"/>
    <lineage>
        <taxon>Bacteria</taxon>
        <taxon>Pseudomonadati</taxon>
        <taxon>Pseudomonadota</taxon>
        <taxon>Gammaproteobacteria</taxon>
        <taxon>Oceanospirillales</taxon>
        <taxon>Endozoicomonadaceae</taxon>
        <taxon>Parendozoicomonas</taxon>
    </lineage>
</organism>
<accession>A0A1X7ALN4</accession>
<keyword evidence="1" id="KW-0812">Transmembrane</keyword>
<keyword evidence="1" id="KW-0472">Membrane</keyword>
<evidence type="ECO:0000313" key="3">
    <source>
        <dbReference type="Proteomes" id="UP000196573"/>
    </source>
</evidence>
<dbReference type="RefSeq" id="WP_087110763.1">
    <property type="nucleotide sequence ID" value="NZ_CBCSCN010000006.1"/>
</dbReference>
<protein>
    <submittedName>
        <fullName evidence="2">Uncharacterized protein</fullName>
    </submittedName>
</protein>
<proteinExistence type="predicted"/>
<feature type="transmembrane region" description="Helical" evidence="1">
    <location>
        <begin position="163"/>
        <end position="187"/>
    </location>
</feature>
<sequence length="206" mass="23264">MIRDTAFLTGIVLSVIGWIGNELLAELNKQPIIEYTISGYDDKSKTWSISFYNLTTDKSFNDIDLYFKADTEGVCDQKGDINFKYHGHTLHSREESNKIKTKCSSSDDYSTLLPKLQPGAGVEIVIPVLSETGFSMNFTSESTVKMTLPTIESYLISNKTTLMLYWFFALCLLLAIYIFIEIIIAITNRKAPQTINKIENKDDAVD</sequence>
<dbReference type="EMBL" id="FWPT01000006">
    <property type="protein sequence ID" value="SMA48364.1"/>
    <property type="molecule type" value="Genomic_DNA"/>
</dbReference>
<keyword evidence="3" id="KW-1185">Reference proteome</keyword>
<dbReference type="AlphaFoldDB" id="A0A1X7ALN4"/>
<name>A0A1X7ALN4_9GAMM</name>
<evidence type="ECO:0000256" key="1">
    <source>
        <dbReference type="SAM" id="Phobius"/>
    </source>
</evidence>
<evidence type="ECO:0000313" key="2">
    <source>
        <dbReference type="EMBL" id="SMA48364.1"/>
    </source>
</evidence>
<dbReference type="Proteomes" id="UP000196573">
    <property type="component" value="Unassembled WGS sequence"/>
</dbReference>